<feature type="region of interest" description="Disordered" evidence="1">
    <location>
        <begin position="1"/>
        <end position="56"/>
    </location>
</feature>
<dbReference type="EMBL" id="ML976616">
    <property type="protein sequence ID" value="KAF1845756.1"/>
    <property type="molecule type" value="Genomic_DNA"/>
</dbReference>
<feature type="compositionally biased region" description="Basic and acidic residues" evidence="1">
    <location>
        <begin position="139"/>
        <end position="149"/>
    </location>
</feature>
<sequence length="220" mass="24814">MATATSHDHLQEQHLPLSPPPSPPSTRRRRKKRSDPFEELAITPIPSPPSSPPNELAEEDSLLTKIIFTPVLFISFIFSLFLVSYRDRARRAQAHSSHSFLSYLYPSTWFDPEPYQDPSDSTWGYQSSAGHVEPNDAVGPREKEQSEAGKRKKKKCNQKKSWHLNKKIRKVAKLQVSDAFEMRGRVIAGILAVTILSSIALWMGMKWLLTSLSASLFGAK</sequence>
<comment type="caution">
    <text evidence="3">The sequence shown here is derived from an EMBL/GenBank/DDBJ whole genome shotgun (WGS) entry which is preliminary data.</text>
</comment>
<feature type="transmembrane region" description="Helical" evidence="2">
    <location>
        <begin position="186"/>
        <end position="205"/>
    </location>
</feature>
<dbReference type="GeneID" id="63854162"/>
<organism evidence="3 4">
    <name type="scientific">Cucurbitaria berberidis CBS 394.84</name>
    <dbReference type="NCBI Taxonomy" id="1168544"/>
    <lineage>
        <taxon>Eukaryota</taxon>
        <taxon>Fungi</taxon>
        <taxon>Dikarya</taxon>
        <taxon>Ascomycota</taxon>
        <taxon>Pezizomycotina</taxon>
        <taxon>Dothideomycetes</taxon>
        <taxon>Pleosporomycetidae</taxon>
        <taxon>Pleosporales</taxon>
        <taxon>Pleosporineae</taxon>
        <taxon>Cucurbitariaceae</taxon>
        <taxon>Cucurbitaria</taxon>
    </lineage>
</organism>
<evidence type="ECO:0000256" key="2">
    <source>
        <dbReference type="SAM" id="Phobius"/>
    </source>
</evidence>
<keyword evidence="2" id="KW-1133">Transmembrane helix</keyword>
<dbReference type="Proteomes" id="UP000800039">
    <property type="component" value="Unassembled WGS sequence"/>
</dbReference>
<evidence type="ECO:0000313" key="3">
    <source>
        <dbReference type="EMBL" id="KAF1845756.1"/>
    </source>
</evidence>
<reference evidence="3" key="1">
    <citation type="submission" date="2020-01" db="EMBL/GenBank/DDBJ databases">
        <authorList>
            <consortium name="DOE Joint Genome Institute"/>
            <person name="Haridas S."/>
            <person name="Albert R."/>
            <person name="Binder M."/>
            <person name="Bloem J."/>
            <person name="Labutti K."/>
            <person name="Salamov A."/>
            <person name="Andreopoulos B."/>
            <person name="Baker S.E."/>
            <person name="Barry K."/>
            <person name="Bills G."/>
            <person name="Bluhm B.H."/>
            <person name="Cannon C."/>
            <person name="Castanera R."/>
            <person name="Culley D.E."/>
            <person name="Daum C."/>
            <person name="Ezra D."/>
            <person name="Gonzalez J.B."/>
            <person name="Henrissat B."/>
            <person name="Kuo A."/>
            <person name="Liang C."/>
            <person name="Lipzen A."/>
            <person name="Lutzoni F."/>
            <person name="Magnuson J."/>
            <person name="Mondo S."/>
            <person name="Nolan M."/>
            <person name="Ohm R."/>
            <person name="Pangilinan J."/>
            <person name="Park H.-J."/>
            <person name="Ramirez L."/>
            <person name="Alfaro M."/>
            <person name="Sun H."/>
            <person name="Tritt A."/>
            <person name="Yoshinaga Y."/>
            <person name="Zwiers L.-H."/>
            <person name="Turgeon B.G."/>
            <person name="Goodwin S.B."/>
            <person name="Spatafora J.W."/>
            <person name="Crous P.W."/>
            <person name="Grigoriev I.V."/>
        </authorList>
    </citation>
    <scope>NUCLEOTIDE SEQUENCE</scope>
    <source>
        <strain evidence="3">CBS 394.84</strain>
    </source>
</reference>
<feature type="compositionally biased region" description="Basic and acidic residues" evidence="1">
    <location>
        <begin position="1"/>
        <end position="12"/>
    </location>
</feature>
<dbReference type="AlphaFoldDB" id="A0A9P4GIF0"/>
<evidence type="ECO:0000256" key="1">
    <source>
        <dbReference type="SAM" id="MobiDB-lite"/>
    </source>
</evidence>
<proteinExistence type="predicted"/>
<accession>A0A9P4GIF0</accession>
<keyword evidence="2" id="KW-0812">Transmembrane</keyword>
<evidence type="ECO:0000313" key="4">
    <source>
        <dbReference type="Proteomes" id="UP000800039"/>
    </source>
</evidence>
<feature type="transmembrane region" description="Helical" evidence="2">
    <location>
        <begin position="62"/>
        <end position="83"/>
    </location>
</feature>
<gene>
    <name evidence="3" type="ORF">K460DRAFT_405996</name>
</gene>
<keyword evidence="2" id="KW-0472">Membrane</keyword>
<protein>
    <submittedName>
        <fullName evidence="3">Uncharacterized protein</fullName>
    </submittedName>
</protein>
<name>A0A9P4GIF0_9PLEO</name>
<dbReference type="OrthoDB" id="4156595at2759"/>
<dbReference type="RefSeq" id="XP_040788319.1">
    <property type="nucleotide sequence ID" value="XM_040936912.1"/>
</dbReference>
<keyword evidence="4" id="KW-1185">Reference proteome</keyword>
<feature type="region of interest" description="Disordered" evidence="1">
    <location>
        <begin position="121"/>
        <end position="156"/>
    </location>
</feature>